<dbReference type="InterPro" id="IPR013399">
    <property type="entry name" value="CRISPR-assoc_prot_Csy3"/>
</dbReference>
<reference evidence="1 2" key="2">
    <citation type="submission" date="2011-11" db="EMBL/GenBank/DDBJ databases">
        <authorList>
            <consortium name="US DOE Joint Genome Institute"/>
            <person name="Lucas S."/>
            <person name="Han J."/>
            <person name="Lapidus A."/>
            <person name="Cheng J.-F."/>
            <person name="Goodwin L."/>
            <person name="Pitluck S."/>
            <person name="Peters L."/>
            <person name="Ovchinnikova G."/>
            <person name="Zhang X."/>
            <person name="Detter J.C."/>
            <person name="Han C."/>
            <person name="Tapia R."/>
            <person name="Land M."/>
            <person name="Hauser L."/>
            <person name="Kyrpides N."/>
            <person name="Ivanova N."/>
            <person name="Pagani I."/>
            <person name="Vogl K."/>
            <person name="Liu Z."/>
            <person name="Overmann J."/>
            <person name="Frigaard N.-U."/>
            <person name="Bryant D."/>
            <person name="Woyke T."/>
        </authorList>
    </citation>
    <scope>NUCLEOTIDE SEQUENCE [LARGE SCALE GENOMIC DNA]</scope>
    <source>
        <strain evidence="1 2">970</strain>
    </source>
</reference>
<evidence type="ECO:0000313" key="2">
    <source>
        <dbReference type="Proteomes" id="UP000002964"/>
    </source>
</evidence>
<dbReference type="STRING" id="631362.Thi970DRAFT_04668"/>
<reference evidence="2" key="1">
    <citation type="submission" date="2011-06" db="EMBL/GenBank/DDBJ databases">
        <authorList>
            <consortium name="US DOE Joint Genome Institute (JGI-PGF)"/>
            <person name="Lucas S."/>
            <person name="Han J."/>
            <person name="Lapidus A."/>
            <person name="Cheng J.-F."/>
            <person name="Goodwin L."/>
            <person name="Pitluck S."/>
            <person name="Peters L."/>
            <person name="Land M.L."/>
            <person name="Hauser L."/>
            <person name="Vogl K."/>
            <person name="Liu Z."/>
            <person name="Overmann J."/>
            <person name="Frigaard N.-U."/>
            <person name="Bryant D.A."/>
            <person name="Woyke T.J."/>
        </authorList>
    </citation>
    <scope>NUCLEOTIDE SEQUENCE [LARGE SCALE GENOMIC DNA]</scope>
    <source>
        <strain evidence="2">970</strain>
    </source>
</reference>
<accession>H8Z7X4</accession>
<protein>
    <submittedName>
        <fullName evidence="1">CRISPR type I-F/YPEST-associated protein Csy3</fullName>
    </submittedName>
</protein>
<name>H8Z7X4_9GAMM</name>
<dbReference type="RefSeq" id="WP_009151389.1">
    <property type="nucleotide sequence ID" value="NZ_CP121471.1"/>
</dbReference>
<dbReference type="eggNOG" id="ENOG502Z7PG">
    <property type="taxonomic scope" value="Bacteria"/>
</dbReference>
<dbReference type="NCBIfam" id="TIGR02566">
    <property type="entry name" value="cas_Csy3"/>
    <property type="match status" value="1"/>
</dbReference>
<dbReference type="EMBL" id="JH603170">
    <property type="protein sequence ID" value="EIC20986.1"/>
    <property type="molecule type" value="Genomic_DNA"/>
</dbReference>
<dbReference type="OrthoDB" id="240864at2"/>
<dbReference type="HOGENOM" id="CLU_063672_0_0_6"/>
<sequence>MTTLLPPIFTKLPGVISIQRCLAISDGLFYSRKADGAEEPVMVIRHGIRGTQNVAEGKTKKGKAKAGETSAEQRMLFEQSNEPAAVDSTTKEAARDVSNIQITESAKIDADTTRLVVRFGLRYIDLEESIFAVAGAKGQDVAEVRQYRESAENFIARAKSSEGLRHVAERMARNIVNGRWLWRNRTMANGITIAVSDNDKNLLGFADALTVPLNNFDNVSDLEQKIAERIVSGLQGETDCAMVVTADVDLGILGGVEVFPSQNYLDSKPKGFARPLYFVSPVDPARTDRLIHLDTVRPMGHAALRDQKLSNALRTIDTWYPSFSHHQRPIPVEPMGANLDAQDFFRDKKTSAFEYARRFNELEPNSPEGQFMIAILIRGGVLSGQKDGEA</sequence>
<keyword evidence="2" id="KW-1185">Reference proteome</keyword>
<dbReference type="AlphaFoldDB" id="H8Z7X4"/>
<organism evidence="1 2">
    <name type="scientific">Thiorhodovibrio frisius</name>
    <dbReference type="NCBI Taxonomy" id="631362"/>
    <lineage>
        <taxon>Bacteria</taxon>
        <taxon>Pseudomonadati</taxon>
        <taxon>Pseudomonadota</taxon>
        <taxon>Gammaproteobacteria</taxon>
        <taxon>Chromatiales</taxon>
        <taxon>Chromatiaceae</taxon>
        <taxon>Thiorhodovibrio</taxon>
    </lineage>
</organism>
<evidence type="ECO:0000313" key="1">
    <source>
        <dbReference type="EMBL" id="EIC20986.1"/>
    </source>
</evidence>
<dbReference type="Pfam" id="PF09615">
    <property type="entry name" value="Cas_Csy3"/>
    <property type="match status" value="1"/>
</dbReference>
<dbReference type="Proteomes" id="UP000002964">
    <property type="component" value="Unassembled WGS sequence"/>
</dbReference>
<proteinExistence type="predicted"/>
<gene>
    <name evidence="1" type="ORF">Thi970DRAFT_04668</name>
</gene>